<proteinExistence type="predicted"/>
<organism evidence="2 3">
    <name type="scientific">Phocicoccus schoeneichii</name>
    <dbReference type="NCBI Taxonomy" id="1812261"/>
    <lineage>
        <taxon>Bacteria</taxon>
        <taxon>Bacillati</taxon>
        <taxon>Bacillota</taxon>
        <taxon>Bacilli</taxon>
        <taxon>Bacillales</taxon>
        <taxon>Salinicoccaceae</taxon>
        <taxon>Phocicoccus</taxon>
    </lineage>
</organism>
<dbReference type="EMBL" id="CAJEWE010000007">
    <property type="protein sequence ID" value="CAD2073951.1"/>
    <property type="molecule type" value="Genomic_DNA"/>
</dbReference>
<keyword evidence="1" id="KW-0812">Transmembrane</keyword>
<keyword evidence="1" id="KW-1133">Transmembrane helix</keyword>
<accession>A0A6V7R9C4</accession>
<dbReference type="AlphaFoldDB" id="A0A6V7R9C4"/>
<evidence type="ECO:0008006" key="4">
    <source>
        <dbReference type="Google" id="ProtNLM"/>
    </source>
</evidence>
<protein>
    <recommendedName>
        <fullName evidence="4">TadE-like protein</fullName>
    </recommendedName>
</protein>
<gene>
    <name evidence="2" type="ORF">JEOSCH030_00592</name>
</gene>
<feature type="transmembrane region" description="Helical" evidence="1">
    <location>
        <begin position="12"/>
        <end position="35"/>
    </location>
</feature>
<comment type="caution">
    <text evidence="2">The sequence shown here is derived from an EMBL/GenBank/DDBJ whole genome shotgun (WGS) entry which is preliminary data.</text>
</comment>
<sequence>MFKNFIKDEKGVITLEAALVIPIMVTFILILVGIVQVGVAEMALQETVSETAETMAHYSYVSEKVSDYAHSEADAMLSEAVSKGGKYTNHNSIVGYFLEYGKSTISGPISDKIDGILDGATESIGNNLGKELYKERVGNGTFFNGDNVQITTTLNKPYVEVEGIVTLPLTLPFFSKDLKIKKKAVERQWVGKS</sequence>
<name>A0A6V7R9C4_9BACL</name>
<evidence type="ECO:0000313" key="3">
    <source>
        <dbReference type="Proteomes" id="UP000521032"/>
    </source>
</evidence>
<dbReference type="RefSeq" id="WP_186085880.1">
    <property type="nucleotide sequence ID" value="NZ_BMDB01000002.1"/>
</dbReference>
<evidence type="ECO:0000313" key="2">
    <source>
        <dbReference type="EMBL" id="CAD2073951.1"/>
    </source>
</evidence>
<reference evidence="2 3" key="1">
    <citation type="submission" date="2020-07" db="EMBL/GenBank/DDBJ databases">
        <authorList>
            <person name="Criscuolo A."/>
        </authorList>
    </citation>
    <scope>NUCLEOTIDE SEQUENCE [LARGE SCALE GENOMIC DNA]</scope>
    <source>
        <strain evidence="3">CIP 111030</strain>
    </source>
</reference>
<dbReference type="Proteomes" id="UP000521032">
    <property type="component" value="Unassembled WGS sequence"/>
</dbReference>
<keyword evidence="1" id="KW-0472">Membrane</keyword>
<keyword evidence="3" id="KW-1185">Reference proteome</keyword>
<evidence type="ECO:0000256" key="1">
    <source>
        <dbReference type="SAM" id="Phobius"/>
    </source>
</evidence>